<feature type="region of interest" description="Disordered" evidence="1">
    <location>
        <begin position="46"/>
        <end position="88"/>
    </location>
</feature>
<evidence type="ECO:0000256" key="1">
    <source>
        <dbReference type="SAM" id="MobiDB-lite"/>
    </source>
</evidence>
<evidence type="ECO:0000313" key="3">
    <source>
        <dbReference type="RefSeq" id="XP_015523801.1"/>
    </source>
</evidence>
<organism evidence="3">
    <name type="scientific">Neodiprion lecontei</name>
    <name type="common">Redheaded pine sawfly</name>
    <dbReference type="NCBI Taxonomy" id="441921"/>
    <lineage>
        <taxon>Eukaryota</taxon>
        <taxon>Metazoa</taxon>
        <taxon>Ecdysozoa</taxon>
        <taxon>Arthropoda</taxon>
        <taxon>Hexapoda</taxon>
        <taxon>Insecta</taxon>
        <taxon>Pterygota</taxon>
        <taxon>Neoptera</taxon>
        <taxon>Endopterygota</taxon>
        <taxon>Hymenoptera</taxon>
        <taxon>Tenthredinoidea</taxon>
        <taxon>Diprionidae</taxon>
        <taxon>Diprioninae</taxon>
        <taxon>Neodiprion</taxon>
    </lineage>
</organism>
<name>A0A6J0C8W5_NEOLC</name>
<reference evidence="3" key="1">
    <citation type="submission" date="2025-08" db="UniProtKB">
        <authorList>
            <consortium name="RefSeq"/>
        </authorList>
    </citation>
    <scope>IDENTIFICATION</scope>
    <source>
        <tissue evidence="3">Thorax and Abdomen</tissue>
    </source>
</reference>
<dbReference type="GeneID" id="107227226"/>
<evidence type="ECO:0000313" key="2">
    <source>
        <dbReference type="Proteomes" id="UP000829291"/>
    </source>
</evidence>
<accession>A0A6J0C8W5</accession>
<proteinExistence type="predicted"/>
<dbReference type="KEGG" id="nlo:107227226"/>
<gene>
    <name evidence="3" type="primary">LOC107227226</name>
</gene>
<dbReference type="Proteomes" id="UP000829291">
    <property type="component" value="Chromosome 6"/>
</dbReference>
<feature type="region of interest" description="Disordered" evidence="1">
    <location>
        <begin position="1"/>
        <end position="30"/>
    </location>
</feature>
<dbReference type="OrthoDB" id="6606299at2759"/>
<dbReference type="AlphaFoldDB" id="A0A6J0C8W5"/>
<dbReference type="RefSeq" id="XP_015523801.1">
    <property type="nucleotide sequence ID" value="XM_015668315.2"/>
</dbReference>
<keyword evidence="2" id="KW-1185">Reference proteome</keyword>
<sequence>MSSGKRYDIASESSSDEDYRRRRYKHSYSSNEKFDDYDEDNCKTLKKADRSSSSLDVTMRGGRSHSKRPCMNKNAQAARENRIRKKKHLEQNSGLAEFTRLLGKLLKVHA</sequence>
<protein>
    <submittedName>
        <fullName evidence="3">Uncharacterized protein LOC107227226</fullName>
    </submittedName>
</protein>